<dbReference type="HOGENOM" id="CLU_081019_0_0_1"/>
<dbReference type="OrthoDB" id="5553410at2759"/>
<protein>
    <recommendedName>
        <fullName evidence="3">DUF2470 domain-containing protein</fullName>
    </recommendedName>
</protein>
<dbReference type="Pfam" id="PF10615">
    <property type="entry name" value="DUF2470"/>
    <property type="match status" value="1"/>
</dbReference>
<dbReference type="PANTHER" id="PTHR37783:SF1">
    <property type="entry name" value="MEMBRANE PROTEIN, PUTATIVE (AFU_ORTHOLOGUE AFUA_1G04315)-RELATED"/>
    <property type="match status" value="1"/>
</dbReference>
<dbReference type="EMBL" id="AMGW01000006">
    <property type="protein sequence ID" value="EXJ55128.1"/>
    <property type="molecule type" value="Genomic_DNA"/>
</dbReference>
<dbReference type="VEuPathDB" id="FungiDB:A1O7_08053"/>
<feature type="domain" description="DUF2470" evidence="3">
    <location>
        <begin position="25"/>
        <end position="98"/>
    </location>
</feature>
<dbReference type="GeneID" id="19182623"/>
<dbReference type="Gene3D" id="3.20.180.10">
    <property type="entry name" value="PNP-oxidase-like"/>
    <property type="match status" value="1"/>
</dbReference>
<gene>
    <name evidence="4" type="ORF">A1O7_08053</name>
</gene>
<proteinExistence type="predicted"/>
<name>W9VI06_9EURO</name>
<reference evidence="4 5" key="1">
    <citation type="submission" date="2013-03" db="EMBL/GenBank/DDBJ databases">
        <title>The Genome Sequence of Cladophialophora yegresii CBS 114405.</title>
        <authorList>
            <consortium name="The Broad Institute Genomics Platform"/>
            <person name="Cuomo C."/>
            <person name="de Hoog S."/>
            <person name="Gorbushina A."/>
            <person name="Walker B."/>
            <person name="Young S.K."/>
            <person name="Zeng Q."/>
            <person name="Gargeya S."/>
            <person name="Fitzgerald M."/>
            <person name="Haas B."/>
            <person name="Abouelleil A."/>
            <person name="Allen A.W."/>
            <person name="Alvarado L."/>
            <person name="Arachchi H.M."/>
            <person name="Berlin A.M."/>
            <person name="Chapman S.B."/>
            <person name="Gainer-Dewar J."/>
            <person name="Goldberg J."/>
            <person name="Griggs A."/>
            <person name="Gujja S."/>
            <person name="Hansen M."/>
            <person name="Howarth C."/>
            <person name="Imamovic A."/>
            <person name="Ireland A."/>
            <person name="Larimer J."/>
            <person name="McCowan C."/>
            <person name="Murphy C."/>
            <person name="Pearson M."/>
            <person name="Poon T.W."/>
            <person name="Priest M."/>
            <person name="Roberts A."/>
            <person name="Saif S."/>
            <person name="Shea T."/>
            <person name="Sisk P."/>
            <person name="Sykes S."/>
            <person name="Wortman J."/>
            <person name="Nusbaum C."/>
            <person name="Birren B."/>
        </authorList>
    </citation>
    <scope>NUCLEOTIDE SEQUENCE [LARGE SCALE GENOMIC DNA]</scope>
    <source>
        <strain evidence="4 5">CBS 114405</strain>
    </source>
</reference>
<evidence type="ECO:0000313" key="4">
    <source>
        <dbReference type="EMBL" id="EXJ55128.1"/>
    </source>
</evidence>
<dbReference type="InterPro" id="IPR037119">
    <property type="entry name" value="Haem_oxidase_HugZ-like_sf"/>
</dbReference>
<feature type="compositionally biased region" description="Pro residues" evidence="1">
    <location>
        <begin position="1"/>
        <end position="12"/>
    </location>
</feature>
<feature type="transmembrane region" description="Helical" evidence="2">
    <location>
        <begin position="162"/>
        <end position="186"/>
    </location>
</feature>
<dbReference type="Proteomes" id="UP000019473">
    <property type="component" value="Unassembled WGS sequence"/>
</dbReference>
<keyword evidence="5" id="KW-1185">Reference proteome</keyword>
<dbReference type="AlphaFoldDB" id="W9VI06"/>
<dbReference type="eggNOG" id="ENOG502RZUI">
    <property type="taxonomic scope" value="Eukaryota"/>
</dbReference>
<organism evidence="4 5">
    <name type="scientific">Cladophialophora yegresii CBS 114405</name>
    <dbReference type="NCBI Taxonomy" id="1182544"/>
    <lineage>
        <taxon>Eukaryota</taxon>
        <taxon>Fungi</taxon>
        <taxon>Dikarya</taxon>
        <taxon>Ascomycota</taxon>
        <taxon>Pezizomycotina</taxon>
        <taxon>Eurotiomycetes</taxon>
        <taxon>Chaetothyriomycetidae</taxon>
        <taxon>Chaetothyriales</taxon>
        <taxon>Herpotrichiellaceae</taxon>
        <taxon>Cladophialophora</taxon>
    </lineage>
</organism>
<dbReference type="PANTHER" id="PTHR37783">
    <property type="entry name" value="MEMBRANE PROTEIN, PUTATIVE (AFU_ORTHOLOGUE AFUA_1G04315)-RELATED"/>
    <property type="match status" value="1"/>
</dbReference>
<accession>W9VI06</accession>
<dbReference type="InterPro" id="IPR019595">
    <property type="entry name" value="DUF2470"/>
</dbReference>
<evidence type="ECO:0000259" key="3">
    <source>
        <dbReference type="Pfam" id="PF10615"/>
    </source>
</evidence>
<sequence>MATFQAPPPAPTPAARGPPDAAAMKNRILTHMNADHHLSLRLYLQHYSHVPSSGTISAQMLDITTEHIIVESSYGRHVIPFEPPMNSLMEARERLVDMHNLCLKELDVSNVMVKNYVPPDRVWQWMLSGLCVLILSTFPFRDSLRPESGSVIAKIWSLGGRAPWLAGLSYTLSPLVLTIIVVLHSGETVWFINRRLSRHWVETGTAVWWCWVLDCLLEGGGCFTRFDRVVKRMEAEKKGGGKH</sequence>
<evidence type="ECO:0000313" key="5">
    <source>
        <dbReference type="Proteomes" id="UP000019473"/>
    </source>
</evidence>
<evidence type="ECO:0000256" key="2">
    <source>
        <dbReference type="SAM" id="Phobius"/>
    </source>
</evidence>
<keyword evidence="2" id="KW-1133">Transmembrane helix</keyword>
<evidence type="ECO:0000256" key="1">
    <source>
        <dbReference type="SAM" id="MobiDB-lite"/>
    </source>
</evidence>
<keyword evidence="2" id="KW-0472">Membrane</keyword>
<comment type="caution">
    <text evidence="4">The sequence shown here is derived from an EMBL/GenBank/DDBJ whole genome shotgun (WGS) entry which is preliminary data.</text>
</comment>
<keyword evidence="2" id="KW-0812">Transmembrane</keyword>
<feature type="region of interest" description="Disordered" evidence="1">
    <location>
        <begin position="1"/>
        <end position="20"/>
    </location>
</feature>
<dbReference type="RefSeq" id="XP_007760238.1">
    <property type="nucleotide sequence ID" value="XM_007762048.1"/>
</dbReference>